<comment type="caution">
    <text evidence="1">The sequence shown here is derived from an EMBL/GenBank/DDBJ whole genome shotgun (WGS) entry which is preliminary data.</text>
</comment>
<protein>
    <submittedName>
        <fullName evidence="1">Uncharacterized protein</fullName>
    </submittedName>
</protein>
<reference evidence="2" key="1">
    <citation type="journal article" date="2020" name="Nat. Commun.">
        <title>Genome assembly of wild tea tree DASZ reveals pedigree and selection history of tea varieties.</title>
        <authorList>
            <person name="Zhang W."/>
            <person name="Zhang Y."/>
            <person name="Qiu H."/>
            <person name="Guo Y."/>
            <person name="Wan H."/>
            <person name="Zhang X."/>
            <person name="Scossa F."/>
            <person name="Alseekh S."/>
            <person name="Zhang Q."/>
            <person name="Wang P."/>
            <person name="Xu L."/>
            <person name="Schmidt M.H."/>
            <person name="Jia X."/>
            <person name="Li D."/>
            <person name="Zhu A."/>
            <person name="Guo F."/>
            <person name="Chen W."/>
            <person name="Ni D."/>
            <person name="Usadel B."/>
            <person name="Fernie A.R."/>
            <person name="Wen W."/>
        </authorList>
    </citation>
    <scope>NUCLEOTIDE SEQUENCE [LARGE SCALE GENOMIC DNA]</scope>
    <source>
        <strain evidence="2">cv. G240</strain>
    </source>
</reference>
<evidence type="ECO:0000313" key="1">
    <source>
        <dbReference type="EMBL" id="KAF5962007.1"/>
    </source>
</evidence>
<accession>A0A7J7IBP6</accession>
<gene>
    <name evidence="1" type="ORF">HYC85_003216</name>
</gene>
<evidence type="ECO:0000313" key="2">
    <source>
        <dbReference type="Proteomes" id="UP000593564"/>
    </source>
</evidence>
<dbReference type="EMBL" id="JACBKZ010000001">
    <property type="protein sequence ID" value="KAF5962007.1"/>
    <property type="molecule type" value="Genomic_DNA"/>
</dbReference>
<keyword evidence="2" id="KW-1185">Reference proteome</keyword>
<sequence>MKIDFTQLDGQSIYKKKKNPKFKIVIDNILCLKMATFRLLIYFPASYPLCQSPRLLPQYQMCTHAYPNRICFLLHIIQYSNNAVSILHRKSNNTCGSIPLVENRVDQALHGKQSQPCGTKHFLPLVETYSTLFFS</sequence>
<dbReference type="Proteomes" id="UP000593564">
    <property type="component" value="Unassembled WGS sequence"/>
</dbReference>
<proteinExistence type="predicted"/>
<name>A0A7J7IBP6_CAMSI</name>
<organism evidence="1 2">
    <name type="scientific">Camellia sinensis</name>
    <name type="common">Tea plant</name>
    <name type="synonym">Thea sinensis</name>
    <dbReference type="NCBI Taxonomy" id="4442"/>
    <lineage>
        <taxon>Eukaryota</taxon>
        <taxon>Viridiplantae</taxon>
        <taxon>Streptophyta</taxon>
        <taxon>Embryophyta</taxon>
        <taxon>Tracheophyta</taxon>
        <taxon>Spermatophyta</taxon>
        <taxon>Magnoliopsida</taxon>
        <taxon>eudicotyledons</taxon>
        <taxon>Gunneridae</taxon>
        <taxon>Pentapetalae</taxon>
        <taxon>asterids</taxon>
        <taxon>Ericales</taxon>
        <taxon>Theaceae</taxon>
        <taxon>Camellia</taxon>
    </lineage>
</organism>
<reference evidence="1 2" key="2">
    <citation type="submission" date="2020-07" db="EMBL/GenBank/DDBJ databases">
        <title>Genome assembly of wild tea tree DASZ reveals pedigree and selection history of tea varieties.</title>
        <authorList>
            <person name="Zhang W."/>
        </authorList>
    </citation>
    <scope>NUCLEOTIDE SEQUENCE [LARGE SCALE GENOMIC DNA]</scope>
    <source>
        <strain evidence="2">cv. G240</strain>
        <tissue evidence="1">Leaf</tissue>
    </source>
</reference>
<dbReference type="AlphaFoldDB" id="A0A7J7IBP6"/>